<keyword evidence="2" id="KW-0472">Membrane</keyword>
<protein>
    <submittedName>
        <fullName evidence="3">Uncharacterized protein</fullName>
    </submittedName>
</protein>
<dbReference type="EMBL" id="NHYD01002052">
    <property type="protein sequence ID" value="PPQ88688.1"/>
    <property type="molecule type" value="Genomic_DNA"/>
</dbReference>
<gene>
    <name evidence="3" type="ORF">CVT25_010122</name>
</gene>
<evidence type="ECO:0000313" key="4">
    <source>
        <dbReference type="Proteomes" id="UP000283269"/>
    </source>
</evidence>
<feature type="compositionally biased region" description="Basic residues" evidence="1">
    <location>
        <begin position="337"/>
        <end position="348"/>
    </location>
</feature>
<proteinExistence type="predicted"/>
<dbReference type="InParanoid" id="A0A409XD05"/>
<feature type="compositionally biased region" description="Low complexity" evidence="1">
    <location>
        <begin position="192"/>
        <end position="223"/>
    </location>
</feature>
<keyword evidence="2" id="KW-1133">Transmembrane helix</keyword>
<feature type="transmembrane region" description="Helical" evidence="2">
    <location>
        <begin position="231"/>
        <end position="254"/>
    </location>
</feature>
<keyword evidence="4" id="KW-1185">Reference proteome</keyword>
<dbReference type="AlphaFoldDB" id="A0A409XD05"/>
<feature type="region of interest" description="Disordered" evidence="1">
    <location>
        <begin position="390"/>
        <end position="429"/>
    </location>
</feature>
<feature type="region of interest" description="Disordered" evidence="1">
    <location>
        <begin position="322"/>
        <end position="376"/>
    </location>
</feature>
<feature type="compositionally biased region" description="Polar residues" evidence="1">
    <location>
        <begin position="417"/>
        <end position="429"/>
    </location>
</feature>
<dbReference type="STRING" id="93625.A0A409XD05"/>
<feature type="region of interest" description="Disordered" evidence="1">
    <location>
        <begin position="179"/>
        <end position="223"/>
    </location>
</feature>
<feature type="compositionally biased region" description="Low complexity" evidence="1">
    <location>
        <begin position="349"/>
        <end position="371"/>
    </location>
</feature>
<dbReference type="Proteomes" id="UP000283269">
    <property type="component" value="Unassembled WGS sequence"/>
</dbReference>
<reference evidence="3 4" key="1">
    <citation type="journal article" date="2018" name="Evol. Lett.">
        <title>Horizontal gene cluster transfer increased hallucinogenic mushroom diversity.</title>
        <authorList>
            <person name="Reynolds H.T."/>
            <person name="Vijayakumar V."/>
            <person name="Gluck-Thaler E."/>
            <person name="Korotkin H.B."/>
            <person name="Matheny P.B."/>
            <person name="Slot J.C."/>
        </authorList>
    </citation>
    <scope>NUCLEOTIDE SEQUENCE [LARGE SCALE GENOMIC DNA]</scope>
    <source>
        <strain evidence="3 4">2631</strain>
    </source>
</reference>
<dbReference type="OrthoDB" id="3234968at2759"/>
<comment type="caution">
    <text evidence="3">The sequence shown here is derived from an EMBL/GenBank/DDBJ whole genome shotgun (WGS) entry which is preliminary data.</text>
</comment>
<keyword evidence="2" id="KW-0812">Transmembrane</keyword>
<accession>A0A409XD05</accession>
<dbReference type="Gene3D" id="2.60.120.260">
    <property type="entry name" value="Galactose-binding domain-like"/>
    <property type="match status" value="1"/>
</dbReference>
<organism evidence="3 4">
    <name type="scientific">Psilocybe cyanescens</name>
    <dbReference type="NCBI Taxonomy" id="93625"/>
    <lineage>
        <taxon>Eukaryota</taxon>
        <taxon>Fungi</taxon>
        <taxon>Dikarya</taxon>
        <taxon>Basidiomycota</taxon>
        <taxon>Agaricomycotina</taxon>
        <taxon>Agaricomycetes</taxon>
        <taxon>Agaricomycetidae</taxon>
        <taxon>Agaricales</taxon>
        <taxon>Agaricineae</taxon>
        <taxon>Strophariaceae</taxon>
        <taxon>Psilocybe</taxon>
    </lineage>
</organism>
<evidence type="ECO:0000256" key="1">
    <source>
        <dbReference type="SAM" id="MobiDB-lite"/>
    </source>
</evidence>
<evidence type="ECO:0000313" key="3">
    <source>
        <dbReference type="EMBL" id="PPQ88688.1"/>
    </source>
</evidence>
<evidence type="ECO:0000256" key="2">
    <source>
        <dbReference type="SAM" id="Phobius"/>
    </source>
</evidence>
<sequence>MTQGMRFRRDVRTVTTMPLLQLSLKLVLVLLISCTVLVGASHNVTVDDDDTTQIIYDPPDSWRETPFDPLNAGGRHRVTSDTDATATFTFTGNAVYFYAPLWPFEVTTGVSLDGAPPVSIDLMDPATLIPEEDGPETVQSQVVWSADGLDNVEHTLVVSVVQGDDHAVVDTIAYTVLDADDTPPPTSTAGDSTPTTSSMTSSSSFSLLSSPTPSPSAISSDLSSPTARKGLSIAIGIVCTVFALLVFYGIYWYWRRRQRLRLEQEEEEEYARNNPSSADQDAPSVGYTYRKQPSVWQRNSRGRLVAASTGITTTASALDNGIGTKGAVRGAGVGAGRRPRPVPPRRHGPSPLSMSSSSSSLSSVTGVSGLPKNPLTTIPEMRMREDVDVDVLPSPGSSKIADNINYVDRPQAGAGSGSTQWTTFDQPES</sequence>
<name>A0A409XD05_PSICY</name>